<feature type="region of interest" description="Disordered" evidence="1">
    <location>
        <begin position="387"/>
        <end position="410"/>
    </location>
</feature>
<proteinExistence type="predicted"/>
<comment type="caution">
    <text evidence="2">The sequence shown here is derived from an EMBL/GenBank/DDBJ whole genome shotgun (WGS) entry which is preliminary data.</text>
</comment>
<dbReference type="EMBL" id="JARBJD010000043">
    <property type="protein sequence ID" value="KAK2957832.1"/>
    <property type="molecule type" value="Genomic_DNA"/>
</dbReference>
<dbReference type="Proteomes" id="UP001281761">
    <property type="component" value="Unassembled WGS sequence"/>
</dbReference>
<gene>
    <name evidence="2" type="ORF">BLNAU_7266</name>
</gene>
<evidence type="ECO:0000256" key="1">
    <source>
        <dbReference type="SAM" id="MobiDB-lite"/>
    </source>
</evidence>
<keyword evidence="3" id="KW-1185">Reference proteome</keyword>
<feature type="compositionally biased region" description="Low complexity" evidence="1">
    <location>
        <begin position="1"/>
        <end position="14"/>
    </location>
</feature>
<accession>A0ABQ9Y252</accession>
<reference evidence="2 3" key="1">
    <citation type="journal article" date="2022" name="bioRxiv">
        <title>Genomics of Preaxostyla Flagellates Illuminates Evolutionary Transitions and the Path Towards Mitochondrial Loss.</title>
        <authorList>
            <person name="Novak L.V.F."/>
            <person name="Treitli S.C."/>
            <person name="Pyrih J."/>
            <person name="Halakuc P."/>
            <person name="Pipaliya S.V."/>
            <person name="Vacek V."/>
            <person name="Brzon O."/>
            <person name="Soukal P."/>
            <person name="Eme L."/>
            <person name="Dacks J.B."/>
            <person name="Karnkowska A."/>
            <person name="Elias M."/>
            <person name="Hampl V."/>
        </authorList>
    </citation>
    <scope>NUCLEOTIDE SEQUENCE [LARGE SCALE GENOMIC DNA]</scope>
    <source>
        <strain evidence="2">NAU3</strain>
        <tissue evidence="2">Gut</tissue>
    </source>
</reference>
<name>A0ABQ9Y252_9EUKA</name>
<feature type="region of interest" description="Disordered" evidence="1">
    <location>
        <begin position="1"/>
        <end position="22"/>
    </location>
</feature>
<evidence type="ECO:0000313" key="2">
    <source>
        <dbReference type="EMBL" id="KAK2957832.1"/>
    </source>
</evidence>
<sequence length="429" mass="48372">MENDTETSNTTNDSCFTQSPDSHSTVTVLPRSFLSFDPNAQLLFEDKSAVYCSLVALVKAEYPFDDGLQYKAARFLKNLEPGFSDHDYATKLVTDLVPSLTGSPASFIESISILLSSPHLAVVTAVLSFIDKTLKSSHALRNHLVMSDLVTTILRTVQPHTLQITRDKAILDNLIWTITQCLYLADPFSLSKLDITDAVEKYTHREMIFQKVVLPSSQFVTFLISNRFLLHGWLFITFMVLLRTHIRFCPFHRPTLEYVLASPIVMGFSGCHSFIEDNGCHCDTLTRIEYSLKEWNNEGPEVAQSGKRMMQALFSEGFEDTLEQMLKYQKSGKYAASLECPQLISVDSLRMLGMRRLLGQMNRFWDCLQSSRNGRLKTHRDYLVEMRSPSMPKGTPKTALRQSRSGELTTEGMGAEKLAGGKIVCDNCL</sequence>
<evidence type="ECO:0000313" key="3">
    <source>
        <dbReference type="Proteomes" id="UP001281761"/>
    </source>
</evidence>
<protein>
    <submittedName>
        <fullName evidence="2">Uncharacterized protein</fullName>
    </submittedName>
</protein>
<organism evidence="2 3">
    <name type="scientific">Blattamonas nauphoetae</name>
    <dbReference type="NCBI Taxonomy" id="2049346"/>
    <lineage>
        <taxon>Eukaryota</taxon>
        <taxon>Metamonada</taxon>
        <taxon>Preaxostyla</taxon>
        <taxon>Oxymonadida</taxon>
        <taxon>Blattamonas</taxon>
    </lineage>
</organism>